<feature type="transmembrane region" description="Helical" evidence="9">
    <location>
        <begin position="44"/>
        <end position="66"/>
    </location>
</feature>
<dbReference type="PANTHER" id="PTHR30413:SF10">
    <property type="entry name" value="CAPSULE POLYSACCHARIDE EXPORT INNER-MEMBRANE PROTEIN CTRC"/>
    <property type="match status" value="1"/>
</dbReference>
<evidence type="ECO:0000259" key="10">
    <source>
        <dbReference type="Pfam" id="PF01061"/>
    </source>
</evidence>
<keyword evidence="4" id="KW-1003">Cell membrane</keyword>
<feature type="transmembrane region" description="Helical" evidence="9">
    <location>
        <begin position="186"/>
        <end position="213"/>
    </location>
</feature>
<dbReference type="GO" id="GO:0005886">
    <property type="term" value="C:plasma membrane"/>
    <property type="evidence" value="ECO:0007669"/>
    <property type="project" value="UniProtKB-SubCell"/>
</dbReference>
<feature type="domain" description="ABC-2 type transporter transmembrane" evidence="10">
    <location>
        <begin position="26"/>
        <end position="224"/>
    </location>
</feature>
<feature type="transmembrane region" description="Helical" evidence="9">
    <location>
        <begin position="126"/>
        <end position="144"/>
    </location>
</feature>
<dbReference type="GO" id="GO:0015920">
    <property type="term" value="P:lipopolysaccharide transport"/>
    <property type="evidence" value="ECO:0007669"/>
    <property type="project" value="TreeGrafter"/>
</dbReference>
<evidence type="ECO:0000313" key="12">
    <source>
        <dbReference type="Proteomes" id="UP000585665"/>
    </source>
</evidence>
<dbReference type="Pfam" id="PF01061">
    <property type="entry name" value="ABC2_membrane"/>
    <property type="match status" value="1"/>
</dbReference>
<dbReference type="AlphaFoldDB" id="A0A850P9J1"/>
<feature type="transmembrane region" description="Helical" evidence="9">
    <location>
        <begin position="150"/>
        <end position="174"/>
    </location>
</feature>
<keyword evidence="12" id="KW-1185">Reference proteome</keyword>
<evidence type="ECO:0000256" key="1">
    <source>
        <dbReference type="ARBA" id="ARBA00004651"/>
    </source>
</evidence>
<evidence type="ECO:0000256" key="9">
    <source>
        <dbReference type="SAM" id="Phobius"/>
    </source>
</evidence>
<accession>A0A850P9J1</accession>
<proteinExistence type="inferred from homology"/>
<comment type="similarity">
    <text evidence="2">Belongs to the ABC-2 integral membrane protein family.</text>
</comment>
<evidence type="ECO:0000256" key="3">
    <source>
        <dbReference type="ARBA" id="ARBA00022448"/>
    </source>
</evidence>
<feature type="transmembrane region" description="Helical" evidence="9">
    <location>
        <begin position="233"/>
        <end position="256"/>
    </location>
</feature>
<comment type="caution">
    <text evidence="11">The sequence shown here is derived from an EMBL/GenBank/DDBJ whole genome shotgun (WGS) entry which is preliminary data.</text>
</comment>
<dbReference type="GO" id="GO:0140359">
    <property type="term" value="F:ABC-type transporter activity"/>
    <property type="evidence" value="ECO:0007669"/>
    <property type="project" value="InterPro"/>
</dbReference>
<keyword evidence="7" id="KW-0625">Polysaccharide transport</keyword>
<keyword evidence="6 9" id="KW-1133">Transmembrane helix</keyword>
<dbReference type="Proteomes" id="UP000585665">
    <property type="component" value="Unassembled WGS sequence"/>
</dbReference>
<feature type="transmembrane region" description="Helical" evidence="9">
    <location>
        <begin position="72"/>
        <end position="90"/>
    </location>
</feature>
<evidence type="ECO:0000256" key="6">
    <source>
        <dbReference type="ARBA" id="ARBA00022989"/>
    </source>
</evidence>
<keyword evidence="7" id="KW-0762">Sugar transport</keyword>
<organism evidence="11 12">
    <name type="scientific">Ameyamaea chiangmaiensis</name>
    <dbReference type="NCBI Taxonomy" id="442969"/>
    <lineage>
        <taxon>Bacteria</taxon>
        <taxon>Pseudomonadati</taxon>
        <taxon>Pseudomonadota</taxon>
        <taxon>Alphaproteobacteria</taxon>
        <taxon>Acetobacterales</taxon>
        <taxon>Acetobacteraceae</taxon>
        <taxon>Ameyamaea</taxon>
    </lineage>
</organism>
<evidence type="ECO:0000256" key="7">
    <source>
        <dbReference type="ARBA" id="ARBA00023047"/>
    </source>
</evidence>
<evidence type="ECO:0000256" key="2">
    <source>
        <dbReference type="ARBA" id="ARBA00007783"/>
    </source>
</evidence>
<dbReference type="EMBL" id="JABXXR010000005">
    <property type="protein sequence ID" value="NVN39230.1"/>
    <property type="molecule type" value="Genomic_DNA"/>
</dbReference>
<dbReference type="PANTHER" id="PTHR30413">
    <property type="entry name" value="INNER MEMBRANE TRANSPORT PERMEASE"/>
    <property type="match status" value="1"/>
</dbReference>
<name>A0A850P9J1_9PROT</name>
<keyword evidence="3" id="KW-0813">Transport</keyword>
<reference evidence="11 12" key="1">
    <citation type="submission" date="2020-06" db="EMBL/GenBank/DDBJ databases">
        <title>Description of novel acetic acid bacteria.</title>
        <authorList>
            <person name="Sombolestani A."/>
        </authorList>
    </citation>
    <scope>NUCLEOTIDE SEQUENCE [LARGE SCALE GENOMIC DNA]</scope>
    <source>
        <strain evidence="11 12">LMG 27010</strain>
    </source>
</reference>
<dbReference type="RefSeq" id="WP_176612248.1">
    <property type="nucleotide sequence ID" value="NZ_JABXXR010000005.1"/>
</dbReference>
<keyword evidence="8 9" id="KW-0472">Membrane</keyword>
<comment type="subcellular location">
    <subcellularLocation>
        <location evidence="1">Cell membrane</location>
        <topology evidence="1">Multi-pass membrane protein</topology>
    </subcellularLocation>
</comment>
<dbReference type="InterPro" id="IPR013525">
    <property type="entry name" value="ABC2_TM"/>
</dbReference>
<sequence>MGKTRYWPRARKDIVEGLASWRIYWALGIGDIRQRYARSRFGQFWITLSMAIFVVSIGTVYGFLFHQDLHQFLPYVACNYVTWALIAGLITDSSTVFTQSETYLRHEPLPKTVFVMRMLVRHLMNFAHNILIVPAVFLVMRHGVHWTVLLAPLGLLVVMAGGLFSGYLLGVLCTRFRDLPQIVQNLVQIVFFVTPVMWPSSTLHGAAAWLVHLNPFAAMMRLVSEPLLGDVPGWRTVGLACATLVVLGALALALFARFRARIVYWL</sequence>
<protein>
    <submittedName>
        <fullName evidence="11">ABC transporter permease</fullName>
    </submittedName>
</protein>
<gene>
    <name evidence="11" type="ORF">HUK82_01435</name>
</gene>
<evidence type="ECO:0000313" key="11">
    <source>
        <dbReference type="EMBL" id="NVN39230.1"/>
    </source>
</evidence>
<evidence type="ECO:0000256" key="8">
    <source>
        <dbReference type="ARBA" id="ARBA00023136"/>
    </source>
</evidence>
<dbReference type="GO" id="GO:0015774">
    <property type="term" value="P:polysaccharide transport"/>
    <property type="evidence" value="ECO:0007669"/>
    <property type="project" value="UniProtKB-KW"/>
</dbReference>
<evidence type="ECO:0000256" key="4">
    <source>
        <dbReference type="ARBA" id="ARBA00022475"/>
    </source>
</evidence>
<keyword evidence="5 9" id="KW-0812">Transmembrane</keyword>
<evidence type="ECO:0000256" key="5">
    <source>
        <dbReference type="ARBA" id="ARBA00022692"/>
    </source>
</evidence>